<comment type="caution">
    <text evidence="2">The sequence shown here is derived from an EMBL/GenBank/DDBJ whole genome shotgun (WGS) entry which is preliminary data.</text>
</comment>
<dbReference type="Proteomes" id="UP000578352">
    <property type="component" value="Unassembled WGS sequence"/>
</dbReference>
<gene>
    <name evidence="2" type="ORF">HNR13_001102</name>
</gene>
<dbReference type="RefSeq" id="WP_343063467.1">
    <property type="nucleotide sequence ID" value="NZ_BAABEH010000001.1"/>
</dbReference>
<sequence>MTAADQGEVAGDRVPERFPGFHVLDQAPAWDETTRAVVLDRIGRPPDIRFFDAAEEGAATALFDRLLDQHPGDRLVPVTAMVDARLAEKETDGWHYDSMPDDGVAWRTSLAALDAEAHARHGRAFAACQEDDQVALLASIKDGDGDWRGFHRERLWSLWTRYACTAFYSHPAAWDEIGFAGPAYPRGYKNLGVDRREPFEVADARPGDLPQAGSGTKAEPAPHAEPGTTLRAGGS</sequence>
<evidence type="ECO:0000313" key="3">
    <source>
        <dbReference type="Proteomes" id="UP000578352"/>
    </source>
</evidence>
<accession>A0A853CW64</accession>
<dbReference type="EMBL" id="JACCFL010000001">
    <property type="protein sequence ID" value="NYJ22815.1"/>
    <property type="molecule type" value="Genomic_DNA"/>
</dbReference>
<dbReference type="InterPro" id="IPR027056">
    <property type="entry name" value="Gluconate_2DH_su3"/>
</dbReference>
<evidence type="ECO:0000256" key="1">
    <source>
        <dbReference type="SAM" id="MobiDB-lite"/>
    </source>
</evidence>
<evidence type="ECO:0000313" key="2">
    <source>
        <dbReference type="EMBL" id="NYJ22815.1"/>
    </source>
</evidence>
<reference evidence="2 3" key="1">
    <citation type="submission" date="2020-07" db="EMBL/GenBank/DDBJ databases">
        <title>Sequencing the genomes of 1000 actinobacteria strains.</title>
        <authorList>
            <person name="Klenk H.-P."/>
        </authorList>
    </citation>
    <scope>NUCLEOTIDE SEQUENCE [LARGE SCALE GENOMIC DNA]</scope>
    <source>
        <strain evidence="2 3">DSM 15165</strain>
    </source>
</reference>
<feature type="region of interest" description="Disordered" evidence="1">
    <location>
        <begin position="199"/>
        <end position="235"/>
    </location>
</feature>
<dbReference type="Pfam" id="PF13618">
    <property type="entry name" value="Gluconate_2-dh3"/>
    <property type="match status" value="1"/>
</dbReference>
<dbReference type="AlphaFoldDB" id="A0A853CW64"/>
<proteinExistence type="predicted"/>
<organism evidence="2 3">
    <name type="scientific">Leifsonia shinshuensis</name>
    <dbReference type="NCBI Taxonomy" id="150026"/>
    <lineage>
        <taxon>Bacteria</taxon>
        <taxon>Bacillati</taxon>
        <taxon>Actinomycetota</taxon>
        <taxon>Actinomycetes</taxon>
        <taxon>Micrococcales</taxon>
        <taxon>Microbacteriaceae</taxon>
        <taxon>Leifsonia</taxon>
    </lineage>
</organism>
<name>A0A853CW64_9MICO</name>
<evidence type="ECO:0008006" key="4">
    <source>
        <dbReference type="Google" id="ProtNLM"/>
    </source>
</evidence>
<protein>
    <recommendedName>
        <fullName evidence="4">Gluconate 2-dehydrogenase subunit 3 family protein</fullName>
    </recommendedName>
</protein>